<comment type="function">
    <text evidence="6">Has an important function as a repair enzyme for proteins that have been inactivated by oxidation. Catalyzes the reversible oxidation-reduction of methionine sulfoxide in proteins to methionine.</text>
</comment>
<dbReference type="GO" id="GO:0030091">
    <property type="term" value="P:protein repair"/>
    <property type="evidence" value="ECO:0007669"/>
    <property type="project" value="InterPro"/>
</dbReference>
<dbReference type="Pfam" id="PF01625">
    <property type="entry name" value="PMSR"/>
    <property type="match status" value="1"/>
</dbReference>
<evidence type="ECO:0000259" key="8">
    <source>
        <dbReference type="PROSITE" id="PS51790"/>
    </source>
</evidence>
<reference evidence="9" key="1">
    <citation type="journal article" date="2015" name="Proc. Natl. Acad. Sci. U.S.A.">
        <title>Networks of energetic and metabolic interactions define dynamics in microbial communities.</title>
        <authorList>
            <person name="Embree M."/>
            <person name="Liu J.K."/>
            <person name="Al-Bassam M.M."/>
            <person name="Zengler K."/>
        </authorList>
    </citation>
    <scope>NUCLEOTIDE SEQUENCE</scope>
</reference>
<dbReference type="Gene3D" id="2.170.150.20">
    <property type="entry name" value="Peptide methionine sulfoxide reductase"/>
    <property type="match status" value="1"/>
</dbReference>
<evidence type="ECO:0000256" key="6">
    <source>
        <dbReference type="ARBA" id="ARBA00024679"/>
    </source>
</evidence>
<dbReference type="GO" id="GO:0033743">
    <property type="term" value="F:peptide-methionine (R)-S-oxide reductase activity"/>
    <property type="evidence" value="ECO:0007669"/>
    <property type="project" value="InterPro"/>
</dbReference>
<comment type="similarity">
    <text evidence="1">In the C-terminal section; belongs to the MsrB Met sulfoxide reductase family.</text>
</comment>
<comment type="caution">
    <text evidence="9">The sequence shown here is derived from an EMBL/GenBank/DDBJ whole genome shotgun (WGS) entry which is preliminary data.</text>
</comment>
<sequence length="366" mass="39856">MKTTDKTESAVFAGGCFWCLEAAMEKKPGVIEAVSGYTGGHDPAPTYAAVTTGETGHTEAVRVVYDPAAISYEELVRIFFKNIDPTDPGGQFADRGSQYRTAIFYADEAQRRVAEKVRDAMAASDRFAKPLNVPILPLVPFYPAEEEHQNYYAKHAVRYENYHRYSGRGPYLESVWGRDAPDKADGADGADGPGETMSPGAPGKPDAPAQESAAPPTGYVRPDDAELEKRLSPLAFEVTRKDATEPPFGNPYWNEKRPGIYVDVVSGEPLFSSSDKFDSGTGWPSFTRPIAPGAVAAASDASHGMTRTEVRSSLADSHLGHVFDDDPRPTGQRYCINSAALRFIPLEDMEREGYGAFIDQIQRGGK</sequence>
<keyword evidence="5" id="KW-0511">Multifunctional enzyme</keyword>
<proteinExistence type="inferred from homology"/>
<name>A0A0W8G554_9ZZZZ</name>
<dbReference type="GO" id="GO:0008113">
    <property type="term" value="F:peptide-methionine (S)-S-oxide reductase activity"/>
    <property type="evidence" value="ECO:0007669"/>
    <property type="project" value="UniProtKB-EC"/>
</dbReference>
<feature type="domain" description="MsrB" evidence="8">
    <location>
        <begin position="224"/>
        <end position="346"/>
    </location>
</feature>
<comment type="similarity">
    <text evidence="2">In the N-terminal section; belongs to the MsrA Met sulfoxide reductase family.</text>
</comment>
<dbReference type="InterPro" id="IPR002579">
    <property type="entry name" value="Met_Sox_Rdtase_MsrB_dom"/>
</dbReference>
<dbReference type="HAMAP" id="MF_01401">
    <property type="entry name" value="MsrA"/>
    <property type="match status" value="1"/>
</dbReference>
<keyword evidence="4 9" id="KW-0560">Oxidoreductase</keyword>
<dbReference type="NCBIfam" id="TIGR00401">
    <property type="entry name" value="msrA"/>
    <property type="match status" value="1"/>
</dbReference>
<dbReference type="GO" id="GO:0006979">
    <property type="term" value="P:response to oxidative stress"/>
    <property type="evidence" value="ECO:0007669"/>
    <property type="project" value="InterPro"/>
</dbReference>
<dbReference type="SUPFAM" id="SSF55068">
    <property type="entry name" value="Peptide methionine sulfoxide reductase"/>
    <property type="match status" value="1"/>
</dbReference>
<dbReference type="EC" id="1.8.4.11" evidence="3"/>
<dbReference type="FunFam" id="2.170.150.20:FF:000003">
    <property type="entry name" value="Peptide methionine sulfoxide reductase MsrB"/>
    <property type="match status" value="1"/>
</dbReference>
<dbReference type="InterPro" id="IPR011057">
    <property type="entry name" value="Mss4-like_sf"/>
</dbReference>
<dbReference type="PANTHER" id="PTHR10173">
    <property type="entry name" value="METHIONINE SULFOXIDE REDUCTASE"/>
    <property type="match status" value="1"/>
</dbReference>
<evidence type="ECO:0000313" key="9">
    <source>
        <dbReference type="EMBL" id="KUG28162.1"/>
    </source>
</evidence>
<dbReference type="InterPro" id="IPR002569">
    <property type="entry name" value="Met_Sox_Rdtase_MsrA_dom"/>
</dbReference>
<evidence type="ECO:0000256" key="7">
    <source>
        <dbReference type="SAM" id="MobiDB-lite"/>
    </source>
</evidence>
<dbReference type="InterPro" id="IPR036509">
    <property type="entry name" value="Met_Sox_Rdtase_MsrA_sf"/>
</dbReference>
<accession>A0A0W8G554</accession>
<dbReference type="InterPro" id="IPR028427">
    <property type="entry name" value="Met_Sox_Rdtase_MsrB"/>
</dbReference>
<dbReference type="HAMAP" id="MF_01400">
    <property type="entry name" value="MsrB"/>
    <property type="match status" value="1"/>
</dbReference>
<dbReference type="Gene3D" id="3.30.1060.10">
    <property type="entry name" value="Peptide methionine sulphoxide reductase MsrA"/>
    <property type="match status" value="1"/>
</dbReference>
<dbReference type="Pfam" id="PF01641">
    <property type="entry name" value="SelR"/>
    <property type="match status" value="1"/>
</dbReference>
<dbReference type="GO" id="GO:0005737">
    <property type="term" value="C:cytoplasm"/>
    <property type="evidence" value="ECO:0007669"/>
    <property type="project" value="TreeGrafter"/>
</dbReference>
<dbReference type="EMBL" id="LNQE01000255">
    <property type="protein sequence ID" value="KUG28162.1"/>
    <property type="molecule type" value="Genomic_DNA"/>
</dbReference>
<evidence type="ECO:0000256" key="2">
    <source>
        <dbReference type="ARBA" id="ARBA00011017"/>
    </source>
</evidence>
<evidence type="ECO:0000256" key="1">
    <source>
        <dbReference type="ARBA" id="ARBA00008076"/>
    </source>
</evidence>
<dbReference type="NCBIfam" id="TIGR00357">
    <property type="entry name" value="peptide-methionine (R)-S-oxide reductase MsrB"/>
    <property type="match status" value="1"/>
</dbReference>
<evidence type="ECO:0000256" key="3">
    <source>
        <dbReference type="ARBA" id="ARBA00012502"/>
    </source>
</evidence>
<dbReference type="AlphaFoldDB" id="A0A0W8G554"/>
<dbReference type="PROSITE" id="PS51790">
    <property type="entry name" value="MSRB"/>
    <property type="match status" value="1"/>
</dbReference>
<feature type="region of interest" description="Disordered" evidence="7">
    <location>
        <begin position="176"/>
        <end position="223"/>
    </location>
</feature>
<evidence type="ECO:0000256" key="4">
    <source>
        <dbReference type="ARBA" id="ARBA00023002"/>
    </source>
</evidence>
<evidence type="ECO:0000256" key="5">
    <source>
        <dbReference type="ARBA" id="ARBA00023268"/>
    </source>
</evidence>
<organism evidence="9">
    <name type="scientific">hydrocarbon metagenome</name>
    <dbReference type="NCBI Taxonomy" id="938273"/>
    <lineage>
        <taxon>unclassified sequences</taxon>
        <taxon>metagenomes</taxon>
        <taxon>ecological metagenomes</taxon>
    </lineage>
</organism>
<protein>
    <recommendedName>
        <fullName evidence="3">peptide-methionine (S)-S-oxide reductase</fullName>
        <ecNumber evidence="3">1.8.4.11</ecNumber>
    </recommendedName>
</protein>
<dbReference type="PANTHER" id="PTHR10173:SF59">
    <property type="entry name" value="PEPTIDE METHIONINE SULFOXIDE REDUCTASE MSRA_MSRB"/>
    <property type="match status" value="1"/>
</dbReference>
<gene>
    <name evidence="9" type="ORF">ASZ90_001975</name>
</gene>
<dbReference type="SUPFAM" id="SSF51316">
    <property type="entry name" value="Mss4-like"/>
    <property type="match status" value="1"/>
</dbReference>